<evidence type="ECO:0000313" key="2">
    <source>
        <dbReference type="Proteomes" id="UP000634136"/>
    </source>
</evidence>
<dbReference type="EMBL" id="JAAIUW010000001">
    <property type="protein sequence ID" value="KAF7845109.1"/>
    <property type="molecule type" value="Genomic_DNA"/>
</dbReference>
<sequence>MAYVQSPCTSKRFFILTRTCFTRPLTSNGLVFHSLTNNDKVFPLA</sequence>
<dbReference type="Proteomes" id="UP000634136">
    <property type="component" value="Unassembled WGS sequence"/>
</dbReference>
<organism evidence="1 2">
    <name type="scientific">Senna tora</name>
    <dbReference type="NCBI Taxonomy" id="362788"/>
    <lineage>
        <taxon>Eukaryota</taxon>
        <taxon>Viridiplantae</taxon>
        <taxon>Streptophyta</taxon>
        <taxon>Embryophyta</taxon>
        <taxon>Tracheophyta</taxon>
        <taxon>Spermatophyta</taxon>
        <taxon>Magnoliopsida</taxon>
        <taxon>eudicotyledons</taxon>
        <taxon>Gunneridae</taxon>
        <taxon>Pentapetalae</taxon>
        <taxon>rosids</taxon>
        <taxon>fabids</taxon>
        <taxon>Fabales</taxon>
        <taxon>Fabaceae</taxon>
        <taxon>Caesalpinioideae</taxon>
        <taxon>Cassia clade</taxon>
        <taxon>Senna</taxon>
    </lineage>
</organism>
<name>A0A834XH07_9FABA</name>
<gene>
    <name evidence="1" type="ORF">G2W53_002014</name>
</gene>
<keyword evidence="2" id="KW-1185">Reference proteome</keyword>
<dbReference type="AlphaFoldDB" id="A0A834XH07"/>
<proteinExistence type="predicted"/>
<protein>
    <submittedName>
        <fullName evidence="1">Uncharacterized protein</fullName>
    </submittedName>
</protein>
<evidence type="ECO:0000313" key="1">
    <source>
        <dbReference type="EMBL" id="KAF7845109.1"/>
    </source>
</evidence>
<accession>A0A834XH07</accession>
<comment type="caution">
    <text evidence="1">The sequence shown here is derived from an EMBL/GenBank/DDBJ whole genome shotgun (WGS) entry which is preliminary data.</text>
</comment>
<reference evidence="1" key="1">
    <citation type="submission" date="2020-09" db="EMBL/GenBank/DDBJ databases">
        <title>Genome-Enabled Discovery of Anthraquinone Biosynthesis in Senna tora.</title>
        <authorList>
            <person name="Kang S.-H."/>
            <person name="Pandey R.P."/>
            <person name="Lee C.-M."/>
            <person name="Sim J.-S."/>
            <person name="Jeong J.-T."/>
            <person name="Choi B.-S."/>
            <person name="Jung M."/>
            <person name="Ginzburg D."/>
            <person name="Zhao K."/>
            <person name="Won S.Y."/>
            <person name="Oh T.-J."/>
            <person name="Yu Y."/>
            <person name="Kim N.-H."/>
            <person name="Lee O.R."/>
            <person name="Lee T.-H."/>
            <person name="Bashyal P."/>
            <person name="Kim T.-S."/>
            <person name="Lee W.-H."/>
            <person name="Kawkins C."/>
            <person name="Kim C.-K."/>
            <person name="Kim J.S."/>
            <person name="Ahn B.O."/>
            <person name="Rhee S.Y."/>
            <person name="Sohng J.K."/>
        </authorList>
    </citation>
    <scope>NUCLEOTIDE SEQUENCE</scope>
    <source>
        <tissue evidence="1">Leaf</tissue>
    </source>
</reference>